<organism evidence="1 2">
    <name type="scientific">Flavipsychrobacter stenotrophus</name>
    <dbReference type="NCBI Taxonomy" id="2077091"/>
    <lineage>
        <taxon>Bacteria</taxon>
        <taxon>Pseudomonadati</taxon>
        <taxon>Bacteroidota</taxon>
        <taxon>Chitinophagia</taxon>
        <taxon>Chitinophagales</taxon>
        <taxon>Chitinophagaceae</taxon>
        <taxon>Flavipsychrobacter</taxon>
    </lineage>
</organism>
<dbReference type="RefSeq" id="WP_105041473.1">
    <property type="nucleotide sequence ID" value="NZ_PPSL01000013.1"/>
</dbReference>
<name>A0A2S7SPY4_9BACT</name>
<protein>
    <submittedName>
        <fullName evidence="1">Uncharacterized protein</fullName>
    </submittedName>
</protein>
<dbReference type="OrthoDB" id="1493739at2"/>
<accession>A0A2S7SPY4</accession>
<dbReference type="AlphaFoldDB" id="A0A2S7SPY4"/>
<evidence type="ECO:0000313" key="2">
    <source>
        <dbReference type="Proteomes" id="UP000239872"/>
    </source>
</evidence>
<dbReference type="EMBL" id="PPSL01000013">
    <property type="protein sequence ID" value="PQJ08778.1"/>
    <property type="molecule type" value="Genomic_DNA"/>
</dbReference>
<evidence type="ECO:0000313" key="1">
    <source>
        <dbReference type="EMBL" id="PQJ08778.1"/>
    </source>
</evidence>
<proteinExistence type="predicted"/>
<dbReference type="Proteomes" id="UP000239872">
    <property type="component" value="Unassembled WGS sequence"/>
</dbReference>
<sequence>MDVKKPTKRMSKRLYAGIPCKKADCNKIFQPTDSRQKYCCPQHRVDHNNDKRKANDTDAVALLKTLKHNDAVLAKVFRSEIYSMTKGVSLDLLQYERFEFDYFVKRQKNTQTGKTVLWMFKYGIEPTEFNNNIFLIRQSA</sequence>
<comment type="caution">
    <text evidence="1">The sequence shown here is derived from an EMBL/GenBank/DDBJ whole genome shotgun (WGS) entry which is preliminary data.</text>
</comment>
<reference evidence="1 2" key="1">
    <citation type="submission" date="2018-01" db="EMBL/GenBank/DDBJ databases">
        <title>A novel member of the phylum Bacteroidetes isolated from glacier ice.</title>
        <authorList>
            <person name="Liu Q."/>
            <person name="Xin Y.-H."/>
        </authorList>
    </citation>
    <scope>NUCLEOTIDE SEQUENCE [LARGE SCALE GENOMIC DNA]</scope>
    <source>
        <strain evidence="1 2">RB1R16</strain>
    </source>
</reference>
<keyword evidence="2" id="KW-1185">Reference proteome</keyword>
<gene>
    <name evidence="1" type="ORF">CJD36_022535</name>
</gene>